<keyword evidence="8" id="KW-1185">Reference proteome</keyword>
<accession>A0ABF7QZD0</accession>
<dbReference type="KEGG" id="rlt:Rleg2_6116"/>
<evidence type="ECO:0000259" key="5">
    <source>
        <dbReference type="Pfam" id="PF00465"/>
    </source>
</evidence>
<dbReference type="Gene3D" id="1.20.1090.10">
    <property type="entry name" value="Dehydroquinate synthase-like - alpha domain"/>
    <property type="match status" value="1"/>
</dbReference>
<sequence>MRRDFYMPTRIVWGEDVLVHIGSFLRDLPVKNILVVTDPIIAGQPFFTETIARLSDDGFRISVFDECGIDARVAHIDEQAARCRRESISAIVSIGGGSVMCTGKGIAIVATNSESFREVTGVGNFQKEALPMVMVPTTAGSGSEVSQFTIVKDDERHLKLLGGGPLSFPTVAILDPVVLLSLPQRAATFSAIDALSHAIEAYLTDLSTPFTDAIALEAARLQMASMRGSILDSDAKARGNNLLASAMANIACGNARLGHAHALSLPLEGHLDLPHPLGVGSLVPWTFKFNAEVVPEKGTTFAQGLGVDIKGLSAAEAVDAAVDTIFELYDALGFPRHLSNEQLPRDRIPDMAKLAVPGMYGSTVPVVIDQTTVIASPSVRAMTVKHATEIYELASGR</sequence>
<dbReference type="Gene3D" id="3.40.50.1970">
    <property type="match status" value="1"/>
</dbReference>
<evidence type="ECO:0000256" key="4">
    <source>
        <dbReference type="ARBA" id="ARBA00049243"/>
    </source>
</evidence>
<protein>
    <submittedName>
        <fullName evidence="7">Iron-containing alcohol dehydrogenase</fullName>
    </submittedName>
</protein>
<dbReference type="SUPFAM" id="SSF56796">
    <property type="entry name" value="Dehydroquinate synthase-like"/>
    <property type="match status" value="1"/>
</dbReference>
<dbReference type="Pfam" id="PF00465">
    <property type="entry name" value="Fe-ADH"/>
    <property type="match status" value="1"/>
</dbReference>
<evidence type="ECO:0000313" key="7">
    <source>
        <dbReference type="EMBL" id="ACI59502.1"/>
    </source>
</evidence>
<reference evidence="7 8" key="1">
    <citation type="journal article" date="2010" name="Stand. Genomic Sci.">
        <title>Complete genome sequence of Rhizobium leguminosarum bv trifolii strain WSM2304, an effective microsymbiont of the South American clover Trifolium polymorphum.</title>
        <authorList>
            <person name="Reeve W."/>
            <person name="O'Hara G."/>
            <person name="Chain P."/>
            <person name="Ardley J."/>
            <person name="Brau L."/>
            <person name="Nandesena K."/>
            <person name="Tiwari R."/>
            <person name="Malfatti S."/>
            <person name="Kiss H."/>
            <person name="Lapidus A."/>
            <person name="Copeland A."/>
            <person name="Nolan M."/>
            <person name="Land M."/>
            <person name="Ivanova N."/>
            <person name="Mavromatis K."/>
            <person name="Markowitz V."/>
            <person name="Kyrpides N."/>
            <person name="Melino V."/>
            <person name="Denton M."/>
            <person name="Yates R."/>
            <person name="Howieson J."/>
        </authorList>
    </citation>
    <scope>NUCLEOTIDE SEQUENCE [LARGE SCALE GENOMIC DNA]</scope>
    <source>
        <strain evidence="7 8">WSM2304</strain>
    </source>
</reference>
<evidence type="ECO:0000256" key="2">
    <source>
        <dbReference type="ARBA" id="ARBA00007358"/>
    </source>
</evidence>
<comment type="cofactor">
    <cofactor evidence="1">
        <name>Fe cation</name>
        <dbReference type="ChEBI" id="CHEBI:24875"/>
    </cofactor>
</comment>
<feature type="domain" description="Alcohol dehydrogenase iron-type/glycerol dehydrogenase GldA" evidence="5">
    <location>
        <begin position="8"/>
        <end position="176"/>
    </location>
</feature>
<name>A0ABF7QZD0_RHILW</name>
<comment type="similarity">
    <text evidence="2">Belongs to the iron-containing alcohol dehydrogenase family.</text>
</comment>
<geneLocation type="plasmid" evidence="7 8">
    <name>pRLG203</name>
</geneLocation>
<dbReference type="FunFam" id="3.40.50.1970:FF:000003">
    <property type="entry name" value="Alcohol dehydrogenase, iron-containing"/>
    <property type="match status" value="1"/>
</dbReference>
<dbReference type="InterPro" id="IPR056798">
    <property type="entry name" value="ADH_Fe_C"/>
</dbReference>
<dbReference type="Pfam" id="PF25137">
    <property type="entry name" value="ADH_Fe_C"/>
    <property type="match status" value="1"/>
</dbReference>
<dbReference type="InterPro" id="IPR039697">
    <property type="entry name" value="Alcohol_dehydrogenase_Fe"/>
</dbReference>
<dbReference type="PANTHER" id="PTHR11496">
    <property type="entry name" value="ALCOHOL DEHYDROGENASE"/>
    <property type="match status" value="1"/>
</dbReference>
<evidence type="ECO:0000256" key="3">
    <source>
        <dbReference type="ARBA" id="ARBA00023002"/>
    </source>
</evidence>
<feature type="domain" description="Fe-containing alcohol dehydrogenase-like C-terminal" evidence="6">
    <location>
        <begin position="190"/>
        <end position="374"/>
    </location>
</feature>
<comment type="catalytic activity">
    <reaction evidence="4">
        <text>a primary alcohol + NAD(+) = an aldehyde + NADH + H(+)</text>
        <dbReference type="Rhea" id="RHEA:10736"/>
        <dbReference type="ChEBI" id="CHEBI:15378"/>
        <dbReference type="ChEBI" id="CHEBI:15734"/>
        <dbReference type="ChEBI" id="CHEBI:17478"/>
        <dbReference type="ChEBI" id="CHEBI:57540"/>
        <dbReference type="ChEBI" id="CHEBI:57945"/>
        <dbReference type="EC" id="1.1.1.1"/>
    </reaction>
</comment>
<dbReference type="InterPro" id="IPR001670">
    <property type="entry name" value="ADH_Fe/GldA"/>
</dbReference>
<evidence type="ECO:0000259" key="6">
    <source>
        <dbReference type="Pfam" id="PF25137"/>
    </source>
</evidence>
<keyword evidence="7" id="KW-0614">Plasmid</keyword>
<dbReference type="RefSeq" id="WP_012559769.1">
    <property type="nucleotide sequence ID" value="NC_011370.1"/>
</dbReference>
<keyword evidence="3" id="KW-0560">Oxidoreductase</keyword>
<dbReference type="GO" id="GO:0004022">
    <property type="term" value="F:alcohol dehydrogenase (NAD+) activity"/>
    <property type="evidence" value="ECO:0007669"/>
    <property type="project" value="UniProtKB-EC"/>
</dbReference>
<dbReference type="CDD" id="cd08551">
    <property type="entry name" value="Fe-ADH"/>
    <property type="match status" value="1"/>
</dbReference>
<proteinExistence type="inferred from homology"/>
<evidence type="ECO:0000313" key="8">
    <source>
        <dbReference type="Proteomes" id="UP000008330"/>
    </source>
</evidence>
<dbReference type="AlphaFoldDB" id="A0ABF7QZD0"/>
<organism evidence="7 8">
    <name type="scientific">Rhizobium leguminosarum bv. trifolii (strain WSM2304)</name>
    <dbReference type="NCBI Taxonomy" id="395492"/>
    <lineage>
        <taxon>Bacteria</taxon>
        <taxon>Pseudomonadati</taxon>
        <taxon>Pseudomonadota</taxon>
        <taxon>Alphaproteobacteria</taxon>
        <taxon>Hyphomicrobiales</taxon>
        <taxon>Rhizobiaceae</taxon>
        <taxon>Rhizobium/Agrobacterium group</taxon>
        <taxon>Rhizobium</taxon>
    </lineage>
</organism>
<dbReference type="EMBL" id="CP001195">
    <property type="protein sequence ID" value="ACI59502.1"/>
    <property type="molecule type" value="Genomic_DNA"/>
</dbReference>
<dbReference type="PANTHER" id="PTHR11496:SF102">
    <property type="entry name" value="ALCOHOL DEHYDROGENASE 4"/>
    <property type="match status" value="1"/>
</dbReference>
<dbReference type="Proteomes" id="UP000008330">
    <property type="component" value="Plasmid pRLG203"/>
</dbReference>
<gene>
    <name evidence="7" type="ordered locus">Rleg2_6116</name>
</gene>
<evidence type="ECO:0000256" key="1">
    <source>
        <dbReference type="ARBA" id="ARBA00001962"/>
    </source>
</evidence>